<proteinExistence type="predicted"/>
<comment type="caution">
    <text evidence="2">The sequence shown here is derived from an EMBL/GenBank/DDBJ whole genome shotgun (WGS) entry which is preliminary data.</text>
</comment>
<reference evidence="2" key="1">
    <citation type="submission" date="2021-06" db="EMBL/GenBank/DDBJ databases">
        <authorList>
            <person name="Kallberg Y."/>
            <person name="Tangrot J."/>
            <person name="Rosling A."/>
        </authorList>
    </citation>
    <scope>NUCLEOTIDE SEQUENCE</scope>
    <source>
        <strain evidence="2">AZ414A</strain>
    </source>
</reference>
<organism evidence="2 3">
    <name type="scientific">Diversispora eburnea</name>
    <dbReference type="NCBI Taxonomy" id="1213867"/>
    <lineage>
        <taxon>Eukaryota</taxon>
        <taxon>Fungi</taxon>
        <taxon>Fungi incertae sedis</taxon>
        <taxon>Mucoromycota</taxon>
        <taxon>Glomeromycotina</taxon>
        <taxon>Glomeromycetes</taxon>
        <taxon>Diversisporales</taxon>
        <taxon>Diversisporaceae</taxon>
        <taxon>Diversispora</taxon>
    </lineage>
</organism>
<feature type="region of interest" description="Disordered" evidence="1">
    <location>
        <begin position="352"/>
        <end position="373"/>
    </location>
</feature>
<protein>
    <submittedName>
        <fullName evidence="2">4635_t:CDS:1</fullName>
    </submittedName>
</protein>
<gene>
    <name evidence="2" type="ORF">DEBURN_LOCUS3386</name>
</gene>
<evidence type="ECO:0000313" key="2">
    <source>
        <dbReference type="EMBL" id="CAG8475661.1"/>
    </source>
</evidence>
<evidence type="ECO:0000313" key="3">
    <source>
        <dbReference type="Proteomes" id="UP000789706"/>
    </source>
</evidence>
<keyword evidence="3" id="KW-1185">Reference proteome</keyword>
<dbReference type="EMBL" id="CAJVPK010000215">
    <property type="protein sequence ID" value="CAG8475661.1"/>
    <property type="molecule type" value="Genomic_DNA"/>
</dbReference>
<name>A0A9N8W8C2_9GLOM</name>
<feature type="compositionally biased region" description="Basic and acidic residues" evidence="1">
    <location>
        <begin position="410"/>
        <end position="422"/>
    </location>
</feature>
<feature type="region of interest" description="Disordered" evidence="1">
    <location>
        <begin position="405"/>
        <end position="457"/>
    </location>
</feature>
<dbReference type="OrthoDB" id="2447010at2759"/>
<dbReference type="Proteomes" id="UP000789706">
    <property type="component" value="Unassembled WGS sequence"/>
</dbReference>
<sequence length="457" mass="49192">MSEPTGTVSTQEGTKQPTTVLTLQETPSPSTIADNNIVNVQPLPQTQARISGTIRGRGPGFTGGPGLFEVSPTGEILHESIPHSKELEHLAELKEVASEYTRGGVGVSKGSPASIAQTGIPPLTVQGMVLPSGQVDEEKLARELKEEAQQRAIYEAQHIGRIPIAGPASKVEEAAEKIEQIVKIDKGEERTPSPVQPPNKSQYGQVSQYDLAGGPYIQNPGGGLFSSIFSTVIPETGQIYHENIEQSKEFQHLSELKEVASERAKREVVGTGIPRGSTAAIAQSAMGKYASAIGDEIGVPALAVQGMVPIAPYEEEANIRAEYEKQVYRYLPITTPASKVDEAARKMEKVLRIDEGKEAPPNRASMQPPATNIGDETTAAELRKNELPTTFVGGTGGLESQRHVISSLDQEQRDKIQKKSEENQLTERGSLPLNEEVTTAAESSKSEQQREIPGLQQ</sequence>
<feature type="region of interest" description="Disordered" evidence="1">
    <location>
        <begin position="1"/>
        <end position="20"/>
    </location>
</feature>
<accession>A0A9N8W8C2</accession>
<evidence type="ECO:0000256" key="1">
    <source>
        <dbReference type="SAM" id="MobiDB-lite"/>
    </source>
</evidence>
<dbReference type="AlphaFoldDB" id="A0A9N8W8C2"/>